<dbReference type="Proteomes" id="UP000286246">
    <property type="component" value="Unassembled WGS sequence"/>
</dbReference>
<comment type="caution">
    <text evidence="1">The sequence shown here is derived from an EMBL/GenBank/DDBJ whole genome shotgun (WGS) entry which is preliminary data.</text>
</comment>
<reference evidence="1 2" key="1">
    <citation type="submission" date="2018-09" db="EMBL/GenBank/DDBJ databases">
        <title>Genomic Encyclopedia of Type Strains, Phase III (KMG-III): the genomes of soil and plant-associated and newly described type strains.</title>
        <authorList>
            <person name="Whitman W."/>
        </authorList>
    </citation>
    <scope>NUCLEOTIDE SEQUENCE [LARGE SCALE GENOMIC DNA]</scope>
    <source>
        <strain evidence="1 2">CECT 7938</strain>
    </source>
</reference>
<dbReference type="RefSeq" id="WP_147420461.1">
    <property type="nucleotide sequence ID" value="NZ_RAPY01000005.1"/>
</dbReference>
<name>A0A420ALV9_SPHD1</name>
<protein>
    <submittedName>
        <fullName evidence="1">Uncharacterized protein</fullName>
    </submittedName>
</protein>
<evidence type="ECO:0000313" key="1">
    <source>
        <dbReference type="EMBL" id="RKE45435.1"/>
    </source>
</evidence>
<dbReference type="PROSITE" id="PS51257">
    <property type="entry name" value="PROKAR_LIPOPROTEIN"/>
    <property type="match status" value="1"/>
</dbReference>
<organism evidence="1 2">
    <name type="scientific">Sphingobacterium detergens</name>
    <dbReference type="NCBI Taxonomy" id="1145106"/>
    <lineage>
        <taxon>Bacteria</taxon>
        <taxon>Pseudomonadati</taxon>
        <taxon>Bacteroidota</taxon>
        <taxon>Sphingobacteriia</taxon>
        <taxon>Sphingobacteriales</taxon>
        <taxon>Sphingobacteriaceae</taxon>
        <taxon>Sphingobacterium</taxon>
    </lineage>
</organism>
<gene>
    <name evidence="1" type="ORF">DFQ12_4508</name>
</gene>
<dbReference type="OrthoDB" id="1092467at2"/>
<proteinExistence type="predicted"/>
<keyword evidence="2" id="KW-1185">Reference proteome</keyword>
<evidence type="ECO:0000313" key="2">
    <source>
        <dbReference type="Proteomes" id="UP000286246"/>
    </source>
</evidence>
<accession>A0A420ALV9</accession>
<dbReference type="EMBL" id="RAPY01000005">
    <property type="protein sequence ID" value="RKE45435.1"/>
    <property type="molecule type" value="Genomic_DNA"/>
</dbReference>
<dbReference type="AlphaFoldDB" id="A0A420ALV9"/>
<sequence length="308" mass="35573">MKKIFSIGLVSMLLLASSCTKNESINSSESFGFQERFGPKEEELPAVKEMFKTYDLWLRLNFKDPKEVTNSILVQDVNNRYGATPMEDKAKPSAIMFVDTLLHNVSTDFVRRVFPREFFFVKTYNGSWWKQDIYVLGRSRLIVCWPNERLNTQPITVPETHYYQDSVLTRMVWGNLSGMLAQRMEGKVPGFEAAGMPYDNGKALDEINKNFPGNSDEDIEARNREVSKLAAERGYISGSGSRGYEVDLGQWFSLLTTESYQNIKKVYLDTSEKRTAKYKILTDFLKKEYHWDIQAAGNKYRQKLNSFN</sequence>
<dbReference type="Gene3D" id="3.40.390.70">
    <property type="match status" value="1"/>
</dbReference>